<sequence length="280" mass="31166">MARIRRLPELSPSARKALYSSSPSSSSSSLPFPATSNSSSSPRHQTDPFRANTIVVAPRFKPPQPGDGPMARTTSPNGNSESTGTRRSRIEVVIEMRPRAPAETEPSHGRKRSRSTMEAGDQDEKAQEETAQPGKSPDANETAPVKTSGTEASEKSTPANTPPDEQQLIEEARITAYSELRQLLMESEIMKEQLAALLSKMKPENLADLTILQDSADSDAPPPTRRRTKRAKKKPESIRNAFFSVLTEEWGRDVEQTSHDSQWTLEELYKWRKEYQTETT</sequence>
<keyword evidence="3" id="KW-1185">Reference proteome</keyword>
<dbReference type="AlphaFoldDB" id="A0A4S2MVL8"/>
<feature type="compositionally biased region" description="Polar residues" evidence="1">
    <location>
        <begin position="72"/>
        <end position="85"/>
    </location>
</feature>
<organism evidence="2 3">
    <name type="scientific">Ascodesmis nigricans</name>
    <dbReference type="NCBI Taxonomy" id="341454"/>
    <lineage>
        <taxon>Eukaryota</taxon>
        <taxon>Fungi</taxon>
        <taxon>Dikarya</taxon>
        <taxon>Ascomycota</taxon>
        <taxon>Pezizomycotina</taxon>
        <taxon>Pezizomycetes</taxon>
        <taxon>Pezizales</taxon>
        <taxon>Ascodesmidaceae</taxon>
        <taxon>Ascodesmis</taxon>
    </lineage>
</organism>
<protein>
    <submittedName>
        <fullName evidence="2">Uncharacterized protein</fullName>
    </submittedName>
</protein>
<feature type="compositionally biased region" description="Basic residues" evidence="1">
    <location>
        <begin position="224"/>
        <end position="233"/>
    </location>
</feature>
<feature type="compositionally biased region" description="Polar residues" evidence="1">
    <location>
        <begin position="145"/>
        <end position="159"/>
    </location>
</feature>
<feature type="region of interest" description="Disordered" evidence="1">
    <location>
        <begin position="209"/>
        <end position="235"/>
    </location>
</feature>
<dbReference type="InParanoid" id="A0A4S2MVL8"/>
<reference evidence="2 3" key="1">
    <citation type="submission" date="2019-04" db="EMBL/GenBank/DDBJ databases">
        <title>Comparative genomics and transcriptomics to analyze fruiting body development in filamentous ascomycetes.</title>
        <authorList>
            <consortium name="DOE Joint Genome Institute"/>
            <person name="Lutkenhaus R."/>
            <person name="Traeger S."/>
            <person name="Breuer J."/>
            <person name="Kuo A."/>
            <person name="Lipzen A."/>
            <person name="Pangilinan J."/>
            <person name="Dilworth D."/>
            <person name="Sandor L."/>
            <person name="Poggeler S."/>
            <person name="Barry K."/>
            <person name="Grigoriev I.V."/>
            <person name="Nowrousian M."/>
        </authorList>
    </citation>
    <scope>NUCLEOTIDE SEQUENCE [LARGE SCALE GENOMIC DNA]</scope>
    <source>
        <strain evidence="2 3">CBS 389.68</strain>
    </source>
</reference>
<dbReference type="EMBL" id="ML220123">
    <property type="protein sequence ID" value="TGZ80640.1"/>
    <property type="molecule type" value="Genomic_DNA"/>
</dbReference>
<dbReference type="Proteomes" id="UP000298138">
    <property type="component" value="Unassembled WGS sequence"/>
</dbReference>
<evidence type="ECO:0000256" key="1">
    <source>
        <dbReference type="SAM" id="MobiDB-lite"/>
    </source>
</evidence>
<feature type="compositionally biased region" description="Basic and acidic residues" evidence="1">
    <location>
        <begin position="88"/>
        <end position="108"/>
    </location>
</feature>
<accession>A0A4S2MVL8</accession>
<name>A0A4S2MVL8_9PEZI</name>
<feature type="compositionally biased region" description="Low complexity" evidence="1">
    <location>
        <begin position="20"/>
        <end position="42"/>
    </location>
</feature>
<evidence type="ECO:0000313" key="3">
    <source>
        <dbReference type="Proteomes" id="UP000298138"/>
    </source>
</evidence>
<proteinExistence type="predicted"/>
<feature type="region of interest" description="Disordered" evidence="1">
    <location>
        <begin position="1"/>
        <end position="172"/>
    </location>
</feature>
<evidence type="ECO:0000313" key="2">
    <source>
        <dbReference type="EMBL" id="TGZ80640.1"/>
    </source>
</evidence>
<gene>
    <name evidence="2" type="ORF">EX30DRAFT_364314</name>
</gene>